<dbReference type="InterPro" id="IPR010326">
    <property type="entry name" value="EXOC3/Sec6"/>
</dbReference>
<keyword evidence="3" id="KW-1185">Reference proteome</keyword>
<feature type="region of interest" description="Disordered" evidence="2">
    <location>
        <begin position="1"/>
        <end position="30"/>
    </location>
</feature>
<sequence>MKMFRKKSNKSSTKEERDPLLSKTQQKGPTSVKYMRGIKENFVQPLHVLKSLNKPPVHSNDTKYRKLIDKNKFLEACEFISKMNSTDKEALPLYNDVAQEMWKTTTLALSGDVKLHSQMNAVAACVNWAKTQEFNEELHQSPKMWDKELKKLITNHIEKEHLATCVYNKGKMSLKHYLKELETKSLQTIEVHRSLLGDLFTIYLKSLIDCIHHHLSSLVLNDFTYEEWVQLYIWGYEECKRVRIYHQELEDFDPYIYEQWFKDTGEKLITVGKDTVKKELREILEKEIGWNTYPEPKHDYYFYNILKEITSVTKAVEPVSTTLVSKLETECWNEVHYFVTRYDSFIQKKINESSLGNKVFVALRIVKNCQILRNTIENIGMVPENKINLNTEMKNCIGCCEAKGLKLSCATLKSKLKETFQNHFTKNCSEFETVLEHLQRSLKKADIPNNKMHLKTIHHTAVTLYIQYFFVYPKTVGNFLAGSKKLQETFESLVSDKNLLDNPLEYMSYILTGKDVESTKTTVMCFSRSHPDMRKEHLKALMDLNGNLNSKDRAYLLNCFKQEQADMNEENMCFFKDIKMNMFGGALRYLCCSG</sequence>
<dbReference type="GO" id="GO:0000145">
    <property type="term" value="C:exocyst"/>
    <property type="evidence" value="ECO:0007669"/>
    <property type="project" value="InterPro"/>
</dbReference>
<dbReference type="PANTHER" id="PTHR21292:SF12">
    <property type="entry name" value="EXOCYST COMPLEX COMPONENT 3-LIKE PROTEIN"/>
    <property type="match status" value="1"/>
</dbReference>
<dbReference type="RefSeq" id="XP_017951837.2">
    <property type="nucleotide sequence ID" value="XM_018096348.2"/>
</dbReference>
<gene>
    <name evidence="4 5" type="primary">LOC105948196</name>
</gene>
<evidence type="ECO:0000256" key="2">
    <source>
        <dbReference type="SAM" id="MobiDB-lite"/>
    </source>
</evidence>
<dbReference type="AGR" id="Xenbase:XB-GENE-29089919"/>
<organism evidence="3 4">
    <name type="scientific">Xenopus tropicalis</name>
    <name type="common">Western clawed frog</name>
    <name type="synonym">Silurana tropicalis</name>
    <dbReference type="NCBI Taxonomy" id="8364"/>
    <lineage>
        <taxon>Eukaryota</taxon>
        <taxon>Metazoa</taxon>
        <taxon>Chordata</taxon>
        <taxon>Craniata</taxon>
        <taxon>Vertebrata</taxon>
        <taxon>Euteleostomi</taxon>
        <taxon>Amphibia</taxon>
        <taxon>Batrachia</taxon>
        <taxon>Anura</taxon>
        <taxon>Pipoidea</taxon>
        <taxon>Pipidae</taxon>
        <taxon>Xenopodinae</taxon>
        <taxon>Xenopus</taxon>
        <taxon>Silurana</taxon>
    </lineage>
</organism>
<name>A0A8J0T319_XENTR</name>
<dbReference type="Xenbase" id="XB-GENE-29089919">
    <property type="gene designation" value="LOC105948196"/>
</dbReference>
<dbReference type="GeneID" id="105948196"/>
<dbReference type="OMA" id="CCLLRTV"/>
<dbReference type="KEGG" id="xtr:105948196"/>
<dbReference type="OrthoDB" id="9948828at2759"/>
<evidence type="ECO:0000313" key="4">
    <source>
        <dbReference type="RefSeq" id="XP_017951837.2"/>
    </source>
</evidence>
<dbReference type="AlphaFoldDB" id="A0A8J0T319"/>
<reference evidence="4" key="1">
    <citation type="submission" date="2025-08" db="UniProtKB">
        <authorList>
            <consortium name="RefSeq"/>
        </authorList>
    </citation>
    <scope>IDENTIFICATION</scope>
    <source>
        <strain evidence="4">Nigerian</strain>
        <tissue evidence="4">Liver and blood</tissue>
    </source>
</reference>
<evidence type="ECO:0000256" key="1">
    <source>
        <dbReference type="ARBA" id="ARBA00009447"/>
    </source>
</evidence>
<protein>
    <submittedName>
        <fullName evidence="4">Uncharacterized protein LOC105948196</fullName>
    </submittedName>
</protein>
<accession>A0A8J0T319</accession>
<dbReference type="InterPro" id="IPR042532">
    <property type="entry name" value="EXOC3/Sec6_C"/>
</dbReference>
<dbReference type="Proteomes" id="UP000008143">
    <property type="component" value="Chromosome 8"/>
</dbReference>
<dbReference type="PANTHER" id="PTHR21292">
    <property type="entry name" value="EXOCYST COMPLEX COMPONENT SEC6-RELATED"/>
    <property type="match status" value="1"/>
</dbReference>
<evidence type="ECO:0000313" key="3">
    <source>
        <dbReference type="Proteomes" id="UP000008143"/>
    </source>
</evidence>
<dbReference type="Gene3D" id="1.10.357.70">
    <property type="entry name" value="Exocyst complex component Sec6, C-terminal domain"/>
    <property type="match status" value="1"/>
</dbReference>
<evidence type="ECO:0000313" key="5">
    <source>
        <dbReference type="Xenbase" id="XB-GENE-29089919"/>
    </source>
</evidence>
<proteinExistence type="inferred from homology"/>
<dbReference type="GO" id="GO:0006887">
    <property type="term" value="P:exocytosis"/>
    <property type="evidence" value="ECO:0007669"/>
    <property type="project" value="InterPro"/>
</dbReference>
<comment type="similarity">
    <text evidence="1">Belongs to the SEC6 family.</text>
</comment>